<name>A0A9W6F561_9CHLO</name>
<protein>
    <submittedName>
        <fullName evidence="3">Thylakoid-anchored PsbP-like protein</fullName>
    </submittedName>
</protein>
<sequence>MLGLHLQALPAGRGFQRHARAPSATSPPTRRLAPACPSTPPERPDAAGPSPSPSPSPSSSNDAAPSSSSAPGPSLVDPVQTIYWGGTLPSTRRAVVGALSGAAIALGGNLGGVTSWLLGLDGGELAGRLRADVLIPVRGAKRCVDYTYGFEFTYPSEWLGDQTLAYRAAKRAEAARGGVPGPRGGGFDDPNDPDFPPLSSSSSSSGAGGAARQRPAVAEPVAAFGPPGTTGEENVSVIVAPISPGFTLQSLGDPRVAGERFLATLAPEGSGLQAALLRTAGRTTRAAGAGSRPMGQPEDEDEQQLYYTLEYTVRGPRFFRHNVSVYTARNDLLYTFNAQCPEARWEDDALALQASAASFKLL</sequence>
<evidence type="ECO:0000313" key="4">
    <source>
        <dbReference type="Proteomes" id="UP001165080"/>
    </source>
</evidence>
<dbReference type="GO" id="GO:0005509">
    <property type="term" value="F:calcium ion binding"/>
    <property type="evidence" value="ECO:0007669"/>
    <property type="project" value="InterPro"/>
</dbReference>
<accession>A0A9W6F561</accession>
<dbReference type="Pfam" id="PF01789">
    <property type="entry name" value="PsbP"/>
    <property type="match status" value="1"/>
</dbReference>
<feature type="region of interest" description="Disordered" evidence="1">
    <location>
        <begin position="175"/>
        <end position="216"/>
    </location>
</feature>
<organism evidence="3 4">
    <name type="scientific">Pleodorina starrii</name>
    <dbReference type="NCBI Taxonomy" id="330485"/>
    <lineage>
        <taxon>Eukaryota</taxon>
        <taxon>Viridiplantae</taxon>
        <taxon>Chlorophyta</taxon>
        <taxon>core chlorophytes</taxon>
        <taxon>Chlorophyceae</taxon>
        <taxon>CS clade</taxon>
        <taxon>Chlamydomonadales</taxon>
        <taxon>Volvocaceae</taxon>
        <taxon>Pleodorina</taxon>
    </lineage>
</organism>
<dbReference type="GO" id="GO:0015979">
    <property type="term" value="P:photosynthesis"/>
    <property type="evidence" value="ECO:0007669"/>
    <property type="project" value="InterPro"/>
</dbReference>
<dbReference type="Gene3D" id="3.40.1000.10">
    <property type="entry name" value="Mog1/PsbP, alpha/beta/alpha sandwich"/>
    <property type="match status" value="1"/>
</dbReference>
<dbReference type="AlphaFoldDB" id="A0A9W6F561"/>
<evidence type="ECO:0000259" key="2">
    <source>
        <dbReference type="Pfam" id="PF01789"/>
    </source>
</evidence>
<feature type="domain" description="PsbP C-terminal" evidence="2">
    <location>
        <begin position="231"/>
        <end position="360"/>
    </location>
</feature>
<feature type="compositionally biased region" description="Low complexity" evidence="1">
    <location>
        <begin position="197"/>
        <end position="216"/>
    </location>
</feature>
<feature type="compositionally biased region" description="Low complexity" evidence="1">
    <location>
        <begin position="57"/>
        <end position="74"/>
    </location>
</feature>
<proteinExistence type="predicted"/>
<dbReference type="OrthoDB" id="414405at2759"/>
<comment type="caution">
    <text evidence="3">The sequence shown here is derived from an EMBL/GenBank/DDBJ whole genome shotgun (WGS) entry which is preliminary data.</text>
</comment>
<dbReference type="PANTHER" id="PTHR31407:SF16">
    <property type="entry name" value="PSBP DOMAIN-CONTAINING PROTEIN 7, CHLOROPLASTIC"/>
    <property type="match status" value="1"/>
</dbReference>
<evidence type="ECO:0000313" key="3">
    <source>
        <dbReference type="EMBL" id="GLC56071.1"/>
    </source>
</evidence>
<dbReference type="Proteomes" id="UP001165080">
    <property type="component" value="Unassembled WGS sequence"/>
</dbReference>
<dbReference type="GO" id="GO:0019898">
    <property type="term" value="C:extrinsic component of membrane"/>
    <property type="evidence" value="ECO:0007669"/>
    <property type="project" value="InterPro"/>
</dbReference>
<dbReference type="GO" id="GO:0009654">
    <property type="term" value="C:photosystem II oxygen evolving complex"/>
    <property type="evidence" value="ECO:0007669"/>
    <property type="project" value="InterPro"/>
</dbReference>
<dbReference type="SUPFAM" id="SSF55724">
    <property type="entry name" value="Mog1p/PsbP-like"/>
    <property type="match status" value="1"/>
</dbReference>
<dbReference type="InterPro" id="IPR016123">
    <property type="entry name" value="Mog1/PsbP_a/b/a-sand"/>
</dbReference>
<dbReference type="PANTHER" id="PTHR31407">
    <property type="match status" value="1"/>
</dbReference>
<feature type="compositionally biased region" description="Gly residues" evidence="1">
    <location>
        <begin position="178"/>
        <end position="187"/>
    </location>
</feature>
<gene>
    <name evidence="3" type="primary">PLEST003006</name>
    <name evidence="3" type="ORF">PLESTB_001061300</name>
</gene>
<feature type="region of interest" description="Disordered" evidence="1">
    <location>
        <begin position="1"/>
        <end position="75"/>
    </location>
</feature>
<dbReference type="EMBL" id="BRXU01000014">
    <property type="protein sequence ID" value="GLC56071.1"/>
    <property type="molecule type" value="Genomic_DNA"/>
</dbReference>
<keyword evidence="4" id="KW-1185">Reference proteome</keyword>
<reference evidence="3 4" key="1">
    <citation type="journal article" date="2023" name="Commun. Biol.">
        <title>Reorganization of the ancestral sex-determining regions during the evolution of trioecy in Pleodorina starrii.</title>
        <authorList>
            <person name="Takahashi K."/>
            <person name="Suzuki S."/>
            <person name="Kawai-Toyooka H."/>
            <person name="Yamamoto K."/>
            <person name="Hamaji T."/>
            <person name="Ootsuki R."/>
            <person name="Yamaguchi H."/>
            <person name="Kawachi M."/>
            <person name="Higashiyama T."/>
            <person name="Nozaki H."/>
        </authorList>
    </citation>
    <scope>NUCLEOTIDE SEQUENCE [LARGE SCALE GENOMIC DNA]</scope>
    <source>
        <strain evidence="3 4">NIES-4479</strain>
    </source>
</reference>
<dbReference type="InterPro" id="IPR002683">
    <property type="entry name" value="PsbP_C"/>
</dbReference>
<evidence type="ECO:0000256" key="1">
    <source>
        <dbReference type="SAM" id="MobiDB-lite"/>
    </source>
</evidence>